<dbReference type="PIRSF" id="PIRSF005962">
    <property type="entry name" value="Pept_M20D_amidohydro"/>
    <property type="match status" value="1"/>
</dbReference>
<gene>
    <name evidence="2" type="ORF">GCM10022240_15720</name>
</gene>
<dbReference type="PANTHER" id="PTHR11014">
    <property type="entry name" value="PEPTIDASE M20 FAMILY MEMBER"/>
    <property type="match status" value="1"/>
</dbReference>
<reference evidence="3" key="1">
    <citation type="journal article" date="2019" name="Int. J. Syst. Evol. Microbiol.">
        <title>The Global Catalogue of Microorganisms (GCM) 10K type strain sequencing project: providing services to taxonomists for standard genome sequencing and annotation.</title>
        <authorList>
            <consortium name="The Broad Institute Genomics Platform"/>
            <consortium name="The Broad Institute Genome Sequencing Center for Infectious Disease"/>
            <person name="Wu L."/>
            <person name="Ma J."/>
        </authorList>
    </citation>
    <scope>NUCLEOTIDE SEQUENCE [LARGE SCALE GENOMIC DNA]</scope>
    <source>
        <strain evidence="3">JCM 16950</strain>
    </source>
</reference>
<keyword evidence="3" id="KW-1185">Reference proteome</keyword>
<evidence type="ECO:0000313" key="2">
    <source>
        <dbReference type="EMBL" id="GAA3764265.1"/>
    </source>
</evidence>
<dbReference type="RefSeq" id="WP_344782293.1">
    <property type="nucleotide sequence ID" value="NZ_BAABAF010000005.1"/>
</dbReference>
<feature type="domain" description="Peptidase M20 dimerisation" evidence="1">
    <location>
        <begin position="183"/>
        <end position="277"/>
    </location>
</feature>
<evidence type="ECO:0000259" key="1">
    <source>
        <dbReference type="Pfam" id="PF07687"/>
    </source>
</evidence>
<dbReference type="Pfam" id="PF07687">
    <property type="entry name" value="M20_dimer"/>
    <property type="match status" value="1"/>
</dbReference>
<dbReference type="InterPro" id="IPR011650">
    <property type="entry name" value="Peptidase_M20_dimer"/>
</dbReference>
<dbReference type="NCBIfam" id="TIGR01891">
    <property type="entry name" value="amidohydrolases"/>
    <property type="match status" value="1"/>
</dbReference>
<dbReference type="Gene3D" id="3.30.70.360">
    <property type="match status" value="1"/>
</dbReference>
<dbReference type="Pfam" id="PF01546">
    <property type="entry name" value="Peptidase_M20"/>
    <property type="match status" value="1"/>
</dbReference>
<dbReference type="PANTHER" id="PTHR11014:SF63">
    <property type="entry name" value="METALLOPEPTIDASE, PUTATIVE (AFU_ORTHOLOGUE AFUA_6G09600)-RELATED"/>
    <property type="match status" value="1"/>
</dbReference>
<dbReference type="SUPFAM" id="SSF53187">
    <property type="entry name" value="Zn-dependent exopeptidases"/>
    <property type="match status" value="1"/>
</dbReference>
<comment type="caution">
    <text evidence="2">The sequence shown here is derived from an EMBL/GenBank/DDBJ whole genome shotgun (WGS) entry which is preliminary data.</text>
</comment>
<dbReference type="Gene3D" id="3.40.630.10">
    <property type="entry name" value="Zn peptidases"/>
    <property type="match status" value="1"/>
</dbReference>
<organism evidence="2 3">
    <name type="scientific">Microbacterium kribbense</name>
    <dbReference type="NCBI Taxonomy" id="433645"/>
    <lineage>
        <taxon>Bacteria</taxon>
        <taxon>Bacillati</taxon>
        <taxon>Actinomycetota</taxon>
        <taxon>Actinomycetes</taxon>
        <taxon>Micrococcales</taxon>
        <taxon>Microbacteriaceae</taxon>
        <taxon>Microbacterium</taxon>
    </lineage>
</organism>
<name>A0ABP7GGY9_9MICO</name>
<dbReference type="Proteomes" id="UP001500540">
    <property type="component" value="Unassembled WGS sequence"/>
</dbReference>
<dbReference type="SUPFAM" id="SSF55031">
    <property type="entry name" value="Bacterial exopeptidase dimerisation domain"/>
    <property type="match status" value="1"/>
</dbReference>
<proteinExistence type="predicted"/>
<dbReference type="InterPro" id="IPR017439">
    <property type="entry name" value="Amidohydrolase"/>
</dbReference>
<dbReference type="EMBL" id="BAABAF010000005">
    <property type="protein sequence ID" value="GAA3764265.1"/>
    <property type="molecule type" value="Genomic_DNA"/>
</dbReference>
<dbReference type="InterPro" id="IPR002933">
    <property type="entry name" value="Peptidase_M20"/>
</dbReference>
<sequence length="393" mass="41452">MDFLIEGAALLPELQTLRRQLHRDPEIGLDLPRTQRRVLDAIADLGLEITLGTRTTSVVGILRGARPGPVVLLRGDMDGLPVQEQTGLAYASTSGAMHACGHDLHTTALIGAARLLAAHRNELPGTVVFMFQPGEEGHGGAEIMLEEGLLEAAGQRPVAAYAAHVAPGPFGVAGTRLGPLMAGANALTITVHGRGGHGSMPSTAVDPVPALAEIVTALQVMATRDFDPFDPVIISVTMLEAGKALNVIPDAASLHATVRTLSHASFDLVADRTKRLADGIAAAHGCTAEVELTAQFPVTVNTSPETERTIEVLRDLLGQQRVLLMPQPIMGSEDFSFVLNEVPGTFFMMMCTPPEIDVATAAYNHSPFVVFDDAVLGDLAAALARLAWDRLGA</sequence>
<evidence type="ECO:0000313" key="3">
    <source>
        <dbReference type="Proteomes" id="UP001500540"/>
    </source>
</evidence>
<accession>A0ABP7GGY9</accession>
<dbReference type="InterPro" id="IPR036264">
    <property type="entry name" value="Bact_exopeptidase_dim_dom"/>
</dbReference>
<dbReference type="CDD" id="cd03886">
    <property type="entry name" value="M20_Acy1"/>
    <property type="match status" value="1"/>
</dbReference>
<protein>
    <submittedName>
        <fullName evidence="2">M20 family metallopeptidase</fullName>
    </submittedName>
</protein>